<feature type="domain" description="Helicase ATP-binding" evidence="14">
    <location>
        <begin position="35"/>
        <end position="206"/>
    </location>
</feature>
<comment type="catalytic activity">
    <reaction evidence="9">
        <text>ATP + H2O = ADP + phosphate + H(+)</text>
        <dbReference type="Rhea" id="RHEA:13065"/>
        <dbReference type="ChEBI" id="CHEBI:15377"/>
        <dbReference type="ChEBI" id="CHEBI:15378"/>
        <dbReference type="ChEBI" id="CHEBI:30616"/>
        <dbReference type="ChEBI" id="CHEBI:43474"/>
        <dbReference type="ChEBI" id="CHEBI:456216"/>
        <dbReference type="EC" id="3.6.4.13"/>
    </reaction>
</comment>
<dbReference type="EC" id="3.6.4.13" evidence="1"/>
<evidence type="ECO:0000256" key="8">
    <source>
        <dbReference type="ARBA" id="ARBA00038437"/>
    </source>
</evidence>
<dbReference type="RefSeq" id="WP_005997901.1">
    <property type="nucleotide sequence ID" value="NZ_AAEW02000002.1"/>
</dbReference>
<dbReference type="InterPro" id="IPR001650">
    <property type="entry name" value="Helicase_C-like"/>
</dbReference>
<keyword evidence="3 12" id="KW-0547">Nucleotide-binding</keyword>
<feature type="region of interest" description="Disordered" evidence="13">
    <location>
        <begin position="445"/>
        <end position="467"/>
    </location>
</feature>
<dbReference type="FunFam" id="3.40.50.300:FF:000108">
    <property type="entry name" value="ATP-dependent RNA helicase RhlE"/>
    <property type="match status" value="1"/>
</dbReference>
<dbReference type="PANTHER" id="PTHR47963">
    <property type="entry name" value="DEAD-BOX ATP-DEPENDENT RNA HELICASE 47, MITOCHONDRIAL"/>
    <property type="match status" value="1"/>
</dbReference>
<evidence type="ECO:0000256" key="1">
    <source>
        <dbReference type="ARBA" id="ARBA00012552"/>
    </source>
</evidence>
<sequence length="587" mass="65544">MTASDFSALGIASPLLQALTDLGYQQPSPIQEQSIPILNEGHNLLGTAQTGTGKTAAFGLPLLGKIDPSKKYPQMLVLAPTRELAIQVSEALQSFAKYLPKVKVLAVYGGQPMYQQLKALHDGVQVVVGTPGRIMDHMERKSLRLEQISAVVLDEADEMLRMGFIEDVETILGATPPRCQCALFSATMPPAIRRVAERYLGDAQEVQIASRTSTVDQIEQRYLMLRANQKFDVLTRLIEAQEIDGTIVFVRTKTATTELAERLEARGYNAAPLNGDLSQQVRERTIGRLKNGSLDIVIATDVAARGLDVERISHVFNYDIPFDTEAYIHRIGRTGRAGRTGTAILFVTPQERRLLKSIERATKRDIKPIDVPTSDQIGARRIATFKKQIHDTLDQYSLADLRELLTTMVEEDGLELLDVAAALAYRQQMQKTLFPKLSNIQLPSLDDRKSRSASERKSRDRGNAPPMYRYRISVGRRHNITPRDIVGAFSNEGRVQIGFIGRISLYNEHSTVELAQSLPAKVIEKLNKIQLRHHEIKLHKLDDHTASDERKPAKKKGPARPERGRAAKTVPHKPKKSAKKFVPKKKK</sequence>
<comment type="caution">
    <text evidence="17">The sequence shown here is derived from an EMBL/GenBank/DDBJ whole genome shotgun (WGS) entry which is preliminary data.</text>
</comment>
<dbReference type="PROSITE" id="PS51195">
    <property type="entry name" value="Q_MOTIF"/>
    <property type="match status" value="1"/>
</dbReference>
<keyword evidence="4 12" id="KW-0378">Hydrolase</keyword>
<evidence type="ECO:0000256" key="2">
    <source>
        <dbReference type="ARBA" id="ARBA00022490"/>
    </source>
</evidence>
<feature type="domain" description="DEAD-box RNA helicase Q" evidence="16">
    <location>
        <begin position="4"/>
        <end position="32"/>
    </location>
</feature>
<evidence type="ECO:0000259" key="15">
    <source>
        <dbReference type="PROSITE" id="PS51194"/>
    </source>
</evidence>
<dbReference type="Pfam" id="PF00271">
    <property type="entry name" value="Helicase_C"/>
    <property type="match status" value="1"/>
</dbReference>
<dbReference type="GO" id="GO:0009409">
    <property type="term" value="P:response to cold"/>
    <property type="evidence" value="ECO:0007669"/>
    <property type="project" value="TreeGrafter"/>
</dbReference>
<keyword evidence="5 12" id="KW-0347">Helicase</keyword>
<dbReference type="PANTHER" id="PTHR47963:SF8">
    <property type="entry name" value="ATP-DEPENDENT RNA HELICASE DEAD"/>
    <property type="match status" value="1"/>
</dbReference>
<name>Q1K3F6_DESA6</name>
<dbReference type="CDD" id="cd00268">
    <property type="entry name" value="DEADc"/>
    <property type="match status" value="1"/>
</dbReference>
<dbReference type="AlphaFoldDB" id="Q1K3F6"/>
<feature type="compositionally biased region" description="Basic residues" evidence="13">
    <location>
        <begin position="570"/>
        <end position="587"/>
    </location>
</feature>
<evidence type="ECO:0000256" key="13">
    <source>
        <dbReference type="SAM" id="MobiDB-lite"/>
    </source>
</evidence>
<dbReference type="InterPro" id="IPR014014">
    <property type="entry name" value="RNA_helicase_DEAD_Q_motif"/>
</dbReference>
<dbReference type="OrthoDB" id="9805696at2"/>
<gene>
    <name evidence="17" type="ORF">Dace_2884</name>
</gene>
<dbReference type="GO" id="GO:0005524">
    <property type="term" value="F:ATP binding"/>
    <property type="evidence" value="ECO:0007669"/>
    <property type="project" value="UniProtKB-KW"/>
</dbReference>
<evidence type="ECO:0000256" key="10">
    <source>
        <dbReference type="ARBA" id="ARBA00074363"/>
    </source>
</evidence>
<dbReference type="InterPro" id="IPR011545">
    <property type="entry name" value="DEAD/DEAH_box_helicase_dom"/>
</dbReference>
<keyword evidence="18" id="KW-1185">Reference proteome</keyword>
<dbReference type="InterPro" id="IPR005580">
    <property type="entry name" value="DbpA/CsdA_RNA-bd_dom"/>
</dbReference>
<evidence type="ECO:0000256" key="3">
    <source>
        <dbReference type="ARBA" id="ARBA00022741"/>
    </source>
</evidence>
<feature type="compositionally biased region" description="Basic and acidic residues" evidence="13">
    <location>
        <begin position="445"/>
        <end position="462"/>
    </location>
</feature>
<evidence type="ECO:0000256" key="6">
    <source>
        <dbReference type="ARBA" id="ARBA00022840"/>
    </source>
</evidence>
<feature type="region of interest" description="Disordered" evidence="13">
    <location>
        <begin position="537"/>
        <end position="587"/>
    </location>
</feature>
<dbReference type="InterPro" id="IPR057325">
    <property type="entry name" value="DeaD_dimer"/>
</dbReference>
<feature type="domain" description="Helicase C-terminal" evidence="15">
    <location>
        <begin position="217"/>
        <end position="377"/>
    </location>
</feature>
<dbReference type="SUPFAM" id="SSF52540">
    <property type="entry name" value="P-loop containing nucleoside triphosphate hydrolases"/>
    <property type="match status" value="1"/>
</dbReference>
<dbReference type="PROSITE" id="PS51194">
    <property type="entry name" value="HELICASE_CTER"/>
    <property type="match status" value="1"/>
</dbReference>
<proteinExistence type="inferred from homology"/>
<organism evidence="17 18">
    <name type="scientific">Desulfuromonas acetoxidans (strain DSM 684 / 11070)</name>
    <dbReference type="NCBI Taxonomy" id="281689"/>
    <lineage>
        <taxon>Bacteria</taxon>
        <taxon>Pseudomonadati</taxon>
        <taxon>Thermodesulfobacteriota</taxon>
        <taxon>Desulfuromonadia</taxon>
        <taxon>Desulfuromonadales</taxon>
        <taxon>Desulfuromonadaceae</taxon>
        <taxon>Desulfuromonas</taxon>
    </lineage>
</organism>
<dbReference type="Gene3D" id="3.30.70.330">
    <property type="match status" value="1"/>
</dbReference>
<dbReference type="InterPro" id="IPR000629">
    <property type="entry name" value="RNA-helicase_DEAD-box_CS"/>
</dbReference>
<reference evidence="17" key="1">
    <citation type="submission" date="2006-05" db="EMBL/GenBank/DDBJ databases">
        <title>Annotation of the draft genome assembly of Desulfuromonas acetoxidans DSM 684.</title>
        <authorList>
            <consortium name="US DOE Joint Genome Institute (JGI-ORNL)"/>
            <person name="Larimer F."/>
            <person name="Land M."/>
            <person name="Hauser L."/>
        </authorList>
    </citation>
    <scope>NUCLEOTIDE SEQUENCE [LARGE SCALE GENOMIC DNA]</scope>
    <source>
        <strain evidence="17">DSM 684</strain>
    </source>
</reference>
<dbReference type="InterPro" id="IPR014001">
    <property type="entry name" value="Helicase_ATP-bd"/>
</dbReference>
<dbReference type="GO" id="GO:0005829">
    <property type="term" value="C:cytosol"/>
    <property type="evidence" value="ECO:0007669"/>
    <property type="project" value="TreeGrafter"/>
</dbReference>
<dbReference type="SMART" id="SM00490">
    <property type="entry name" value="HELICc"/>
    <property type="match status" value="1"/>
</dbReference>
<dbReference type="CDD" id="cd18787">
    <property type="entry name" value="SF2_C_DEAD"/>
    <property type="match status" value="1"/>
</dbReference>
<accession>Q1K3F6</accession>
<evidence type="ECO:0000259" key="14">
    <source>
        <dbReference type="PROSITE" id="PS51192"/>
    </source>
</evidence>
<evidence type="ECO:0000256" key="9">
    <source>
        <dbReference type="ARBA" id="ARBA00047984"/>
    </source>
</evidence>
<evidence type="ECO:0000313" key="18">
    <source>
        <dbReference type="Proteomes" id="UP000005695"/>
    </source>
</evidence>
<evidence type="ECO:0000259" key="16">
    <source>
        <dbReference type="PROSITE" id="PS51195"/>
    </source>
</evidence>
<evidence type="ECO:0000256" key="11">
    <source>
        <dbReference type="PROSITE-ProRule" id="PRU00552"/>
    </source>
</evidence>
<evidence type="ECO:0000256" key="4">
    <source>
        <dbReference type="ARBA" id="ARBA00022801"/>
    </source>
</evidence>
<dbReference type="Gene3D" id="3.40.50.300">
    <property type="entry name" value="P-loop containing nucleotide triphosphate hydrolases"/>
    <property type="match status" value="2"/>
</dbReference>
<dbReference type="GO" id="GO:0003724">
    <property type="term" value="F:RNA helicase activity"/>
    <property type="evidence" value="ECO:0007669"/>
    <property type="project" value="UniProtKB-EC"/>
</dbReference>
<dbReference type="EMBL" id="AAEW02000002">
    <property type="protein sequence ID" value="EAT17018.1"/>
    <property type="molecule type" value="Genomic_DNA"/>
</dbReference>
<dbReference type="GO" id="GO:0005840">
    <property type="term" value="C:ribosome"/>
    <property type="evidence" value="ECO:0007669"/>
    <property type="project" value="TreeGrafter"/>
</dbReference>
<comment type="similarity">
    <text evidence="8 12">Belongs to the DEAD box helicase family.</text>
</comment>
<evidence type="ECO:0000313" key="17">
    <source>
        <dbReference type="EMBL" id="EAT17018.1"/>
    </source>
</evidence>
<evidence type="ECO:0000256" key="12">
    <source>
        <dbReference type="RuleBase" id="RU000492"/>
    </source>
</evidence>
<dbReference type="SMART" id="SM00487">
    <property type="entry name" value="DEXDc"/>
    <property type="match status" value="1"/>
</dbReference>
<dbReference type="Proteomes" id="UP000005695">
    <property type="component" value="Unassembled WGS sequence"/>
</dbReference>
<dbReference type="InterPro" id="IPR044742">
    <property type="entry name" value="DEAD/DEAH_RhlB"/>
</dbReference>
<protein>
    <recommendedName>
        <fullName evidence="10">DEAD-box ATP-dependent RNA helicase RhpA</fullName>
        <ecNumber evidence="1">3.6.4.13</ecNumber>
    </recommendedName>
</protein>
<dbReference type="GO" id="GO:0042255">
    <property type="term" value="P:ribosome assembly"/>
    <property type="evidence" value="ECO:0007669"/>
    <property type="project" value="UniProtKB-ARBA"/>
</dbReference>
<dbReference type="InterPro" id="IPR012677">
    <property type="entry name" value="Nucleotide-bd_a/b_plait_sf"/>
</dbReference>
<evidence type="ECO:0000256" key="7">
    <source>
        <dbReference type="ARBA" id="ARBA00023016"/>
    </source>
</evidence>
<feature type="compositionally biased region" description="Basic and acidic residues" evidence="13">
    <location>
        <begin position="538"/>
        <end position="551"/>
    </location>
</feature>
<dbReference type="GO" id="GO:0016787">
    <property type="term" value="F:hydrolase activity"/>
    <property type="evidence" value="ECO:0007669"/>
    <property type="project" value="UniProtKB-KW"/>
</dbReference>
<dbReference type="Pfam" id="PF25399">
    <property type="entry name" value="DeaD_dimer"/>
    <property type="match status" value="1"/>
</dbReference>
<dbReference type="PROSITE" id="PS51192">
    <property type="entry name" value="HELICASE_ATP_BIND_1"/>
    <property type="match status" value="1"/>
</dbReference>
<keyword evidence="2" id="KW-0963">Cytoplasm</keyword>
<keyword evidence="6 12" id="KW-0067">ATP-binding</keyword>
<dbReference type="InterPro" id="IPR050547">
    <property type="entry name" value="DEAD_box_RNA_helicases"/>
</dbReference>
<dbReference type="PROSITE" id="PS00039">
    <property type="entry name" value="DEAD_ATP_HELICASE"/>
    <property type="match status" value="1"/>
</dbReference>
<keyword evidence="7" id="KW-0346">Stress response</keyword>
<dbReference type="Pfam" id="PF03880">
    <property type="entry name" value="DbpA"/>
    <property type="match status" value="1"/>
</dbReference>
<dbReference type="InterPro" id="IPR027417">
    <property type="entry name" value="P-loop_NTPase"/>
</dbReference>
<dbReference type="Pfam" id="PF00270">
    <property type="entry name" value="DEAD"/>
    <property type="match status" value="1"/>
</dbReference>
<evidence type="ECO:0000256" key="5">
    <source>
        <dbReference type="ARBA" id="ARBA00022806"/>
    </source>
</evidence>
<dbReference type="GO" id="GO:0033592">
    <property type="term" value="F:RNA strand annealing activity"/>
    <property type="evidence" value="ECO:0007669"/>
    <property type="project" value="TreeGrafter"/>
</dbReference>
<reference evidence="17" key="2">
    <citation type="submission" date="2006-05" db="EMBL/GenBank/DDBJ databases">
        <title>Sequencing of the draft genome and assembly of Desulfuromonas acetoxidans DSM 684.</title>
        <authorList>
            <consortium name="US DOE Joint Genome Institute (JGI-PGF)"/>
            <person name="Copeland A."/>
            <person name="Lucas S."/>
            <person name="Lapidus A."/>
            <person name="Barry K."/>
            <person name="Detter J.C."/>
            <person name="Glavina del Rio T."/>
            <person name="Hammon N."/>
            <person name="Israni S."/>
            <person name="Dalin E."/>
            <person name="Tice H."/>
            <person name="Bruce D."/>
            <person name="Pitluck S."/>
            <person name="Richardson P."/>
        </authorList>
    </citation>
    <scope>NUCLEOTIDE SEQUENCE [LARGE SCALE GENOMIC DNA]</scope>
    <source>
        <strain evidence="17">DSM 684</strain>
    </source>
</reference>
<feature type="short sequence motif" description="Q motif" evidence="11">
    <location>
        <begin position="4"/>
        <end position="32"/>
    </location>
</feature>